<evidence type="ECO:0000313" key="2">
    <source>
        <dbReference type="Proteomes" id="UP000054703"/>
    </source>
</evidence>
<gene>
    <name evidence="1" type="ORF">Lsan_2558</name>
</gene>
<proteinExistence type="predicted"/>
<dbReference type="EMBL" id="LNYU01000075">
    <property type="protein sequence ID" value="KTD57456.1"/>
    <property type="molecule type" value="Genomic_DNA"/>
</dbReference>
<reference evidence="1 2" key="1">
    <citation type="submission" date="2015-11" db="EMBL/GenBank/DDBJ databases">
        <title>Genomic analysis of 38 Legionella species identifies large and diverse effector repertoires.</title>
        <authorList>
            <person name="Burstein D."/>
            <person name="Amaro F."/>
            <person name="Zusman T."/>
            <person name="Lifshitz Z."/>
            <person name="Cohen O."/>
            <person name="Gilbert J.A."/>
            <person name="Pupko T."/>
            <person name="Shuman H.A."/>
            <person name="Segal G."/>
        </authorList>
    </citation>
    <scope>NUCLEOTIDE SEQUENCE [LARGE SCALE GENOMIC DNA]</scope>
    <source>
        <strain evidence="1 2">SC-63-C7</strain>
    </source>
</reference>
<organism evidence="1 2">
    <name type="scientific">Legionella santicrucis</name>
    <dbReference type="NCBI Taxonomy" id="45074"/>
    <lineage>
        <taxon>Bacteria</taxon>
        <taxon>Pseudomonadati</taxon>
        <taxon>Pseudomonadota</taxon>
        <taxon>Gammaproteobacteria</taxon>
        <taxon>Legionellales</taxon>
        <taxon>Legionellaceae</taxon>
        <taxon>Legionella</taxon>
    </lineage>
</organism>
<evidence type="ECO:0000313" key="1">
    <source>
        <dbReference type="EMBL" id="KTD57456.1"/>
    </source>
</evidence>
<comment type="caution">
    <text evidence="1">The sequence shown here is derived from an EMBL/GenBank/DDBJ whole genome shotgun (WGS) entry which is preliminary data.</text>
</comment>
<sequence>MGDPGIKAIIKVPHIGIATLMKFIAAEAFALSSTFDVAMLEPFPMRRQLPNIKQNPHEMIPQR</sequence>
<name>A0A0W0YKP9_9GAMM</name>
<keyword evidence="2" id="KW-1185">Reference proteome</keyword>
<dbReference type="AlphaFoldDB" id="A0A0W0YKP9"/>
<dbReference type="Proteomes" id="UP000054703">
    <property type="component" value="Unassembled WGS sequence"/>
</dbReference>
<protein>
    <submittedName>
        <fullName evidence="1">Uncharacterized protein</fullName>
    </submittedName>
</protein>
<accession>A0A0W0YKP9</accession>